<evidence type="ECO:0000256" key="4">
    <source>
        <dbReference type="ARBA" id="ARBA00023186"/>
    </source>
</evidence>
<keyword evidence="3" id="KW-0496">Mitochondrion</keyword>
<dbReference type="PANTHER" id="PTHR13194">
    <property type="entry name" value="COMPLEX I INTERMEDIATE-ASSOCIATED PROTEIN 30"/>
    <property type="match status" value="1"/>
</dbReference>
<dbReference type="Pfam" id="PF08547">
    <property type="entry name" value="CIA30"/>
    <property type="match status" value="1"/>
</dbReference>
<reference evidence="6 7" key="1">
    <citation type="submission" date="2021-06" db="EMBL/GenBank/DDBJ databases">
        <title>A haploid diamondback moth (Plutella xylostella L.) genome assembly resolves 31 chromosomes and identifies a diamide resistance mutation.</title>
        <authorList>
            <person name="Ward C.M."/>
            <person name="Perry K.D."/>
            <person name="Baker G."/>
            <person name="Powis K."/>
            <person name="Heckel D.G."/>
            <person name="Baxter S.W."/>
        </authorList>
    </citation>
    <scope>NUCLEOTIDE SEQUENCE [LARGE SCALE GENOMIC DNA]</scope>
    <source>
        <strain evidence="6 7">LV</strain>
        <tissue evidence="6">Single pupa</tissue>
    </source>
</reference>
<feature type="domain" description="NADH:ubiquinone oxidoreductase intermediate-associated protein 30" evidence="5">
    <location>
        <begin position="110"/>
        <end position="281"/>
    </location>
</feature>
<comment type="caution">
    <text evidence="6">The sequence shown here is derived from an EMBL/GenBank/DDBJ whole genome shotgun (WGS) entry which is preliminary data.</text>
</comment>
<evidence type="ECO:0000256" key="1">
    <source>
        <dbReference type="ARBA" id="ARBA00004173"/>
    </source>
</evidence>
<evidence type="ECO:0000313" key="7">
    <source>
        <dbReference type="Proteomes" id="UP000823941"/>
    </source>
</evidence>
<dbReference type="PANTHER" id="PTHR13194:SF18">
    <property type="entry name" value="COMPLEX I INTERMEDIATE-ASSOCIATED PROTEIN 30, MITOCHONDRIAL"/>
    <property type="match status" value="1"/>
</dbReference>
<keyword evidence="7" id="KW-1185">Reference proteome</keyword>
<keyword evidence="4" id="KW-0143">Chaperone</keyword>
<accession>A0ABQ7PYT1</accession>
<dbReference type="SUPFAM" id="SSF49785">
    <property type="entry name" value="Galactose-binding domain-like"/>
    <property type="match status" value="1"/>
</dbReference>
<evidence type="ECO:0000256" key="3">
    <source>
        <dbReference type="ARBA" id="ARBA00023128"/>
    </source>
</evidence>
<evidence type="ECO:0000313" key="6">
    <source>
        <dbReference type="EMBL" id="KAG7298044.1"/>
    </source>
</evidence>
<dbReference type="InterPro" id="IPR039131">
    <property type="entry name" value="NDUFAF1"/>
</dbReference>
<sequence length="310" mass="35711">MALLQSNLVINILNHSIRKYSVLCSVYSSRTLLDRSKQCQFIPDRCLFWEKERKGGYNTTIKTPILDQIKNGFKELKSETILFTKEVKELVEMDPLLVARPGETDLVWCFNDASVLDKFVATSDSDHNEGFSSCKLEPSPAGRALFHGHLDLRVPKDGRIKKAGYCAIRSKRVRKSFKRESTFDWNLYNTLVLKVRGDGRSYLLNLSTEGYYDITWNDIYHYVLFTRGGPYWQVAKIPFSKFILGSKGRVQDKQTRIRLDKVTHFGISCGDKIPGPFNLEIEYVGLELDPSHDEEFAYEMYKTDKYIVGV</sequence>
<dbReference type="InterPro" id="IPR013857">
    <property type="entry name" value="NADH-UbQ_OxRdtase-assoc_prot30"/>
</dbReference>
<protein>
    <submittedName>
        <fullName evidence="6">Complex I intermediate associated protein</fullName>
    </submittedName>
</protein>
<proteinExistence type="inferred from homology"/>
<dbReference type="EMBL" id="JAHIBW010000025">
    <property type="protein sequence ID" value="KAG7298044.1"/>
    <property type="molecule type" value="Genomic_DNA"/>
</dbReference>
<dbReference type="Proteomes" id="UP000823941">
    <property type="component" value="Chromosome 25"/>
</dbReference>
<dbReference type="InterPro" id="IPR008979">
    <property type="entry name" value="Galactose-bd-like_sf"/>
</dbReference>
<name>A0ABQ7PYT1_PLUXY</name>
<evidence type="ECO:0000259" key="5">
    <source>
        <dbReference type="Pfam" id="PF08547"/>
    </source>
</evidence>
<comment type="subcellular location">
    <subcellularLocation>
        <location evidence="1">Mitochondrion</location>
    </subcellularLocation>
</comment>
<comment type="similarity">
    <text evidence="2">Belongs to the CIA30 family.</text>
</comment>
<evidence type="ECO:0000256" key="2">
    <source>
        <dbReference type="ARBA" id="ARBA00007884"/>
    </source>
</evidence>
<organism evidence="6 7">
    <name type="scientific">Plutella xylostella</name>
    <name type="common">Diamondback moth</name>
    <name type="synonym">Plutella maculipennis</name>
    <dbReference type="NCBI Taxonomy" id="51655"/>
    <lineage>
        <taxon>Eukaryota</taxon>
        <taxon>Metazoa</taxon>
        <taxon>Ecdysozoa</taxon>
        <taxon>Arthropoda</taxon>
        <taxon>Hexapoda</taxon>
        <taxon>Insecta</taxon>
        <taxon>Pterygota</taxon>
        <taxon>Neoptera</taxon>
        <taxon>Endopterygota</taxon>
        <taxon>Lepidoptera</taxon>
        <taxon>Glossata</taxon>
        <taxon>Ditrysia</taxon>
        <taxon>Yponomeutoidea</taxon>
        <taxon>Plutellidae</taxon>
        <taxon>Plutella</taxon>
    </lineage>
</organism>
<gene>
    <name evidence="6" type="ORF">JYU34_018814</name>
</gene>